<proteinExistence type="predicted"/>
<organism evidence="1 2">
    <name type="scientific">Rickettsia canadensis (strain McKiel)</name>
    <dbReference type="NCBI Taxonomy" id="293613"/>
    <lineage>
        <taxon>Bacteria</taxon>
        <taxon>Pseudomonadati</taxon>
        <taxon>Pseudomonadota</taxon>
        <taxon>Alphaproteobacteria</taxon>
        <taxon>Rickettsiales</taxon>
        <taxon>Rickettsiaceae</taxon>
        <taxon>Rickettsieae</taxon>
        <taxon>Rickettsia</taxon>
        <taxon>belli group</taxon>
    </lineage>
</organism>
<gene>
    <name evidence="1" type="ordered locus">A1E_04450</name>
</gene>
<accession>A8EZN2</accession>
<evidence type="ECO:0000313" key="1">
    <source>
        <dbReference type="EMBL" id="ABV73815.1"/>
    </source>
</evidence>
<name>A8EZN2_RICCK</name>
<dbReference type="AlphaFoldDB" id="A8EZN2"/>
<sequence length="30" mass="3569">MLFLIEEKAEYKLQQEAEAKKVDKAELNKM</sequence>
<protein>
    <submittedName>
        <fullName evidence="1">Uncharacterized protein</fullName>
    </submittedName>
</protein>
<dbReference type="EMBL" id="CP000409">
    <property type="protein sequence ID" value="ABV73815.1"/>
    <property type="molecule type" value="Genomic_DNA"/>
</dbReference>
<dbReference type="HOGENOM" id="CLU_3405156_0_0_5"/>
<evidence type="ECO:0000313" key="2">
    <source>
        <dbReference type="Proteomes" id="UP000007056"/>
    </source>
</evidence>
<dbReference type="Proteomes" id="UP000007056">
    <property type="component" value="Chromosome"/>
</dbReference>
<dbReference type="KEGG" id="rcm:A1E_04450"/>
<reference evidence="2" key="1">
    <citation type="submission" date="2007-09" db="EMBL/GenBank/DDBJ databases">
        <title>Complete genome sequence of Rickettsia canadensis.</title>
        <authorList>
            <person name="Madan A."/>
            <person name="Fahey J."/>
            <person name="Helton E."/>
            <person name="Ketteman M."/>
            <person name="Madan A."/>
            <person name="Rodrigues S."/>
            <person name="Sanchez A."/>
            <person name="Whiting M."/>
            <person name="Dasch G."/>
            <person name="Eremeeva M."/>
        </authorList>
    </citation>
    <scope>NUCLEOTIDE SEQUENCE [LARGE SCALE GENOMIC DNA]</scope>
    <source>
        <strain evidence="2">McKiel</strain>
    </source>
</reference>